<name>A0A2T5M588_9EURO</name>
<dbReference type="CDD" id="cd16448">
    <property type="entry name" value="RING-H2"/>
    <property type="match status" value="1"/>
</dbReference>
<dbReference type="VEuPathDB" id="FungiDB:P175DRAFT_01879"/>
<protein>
    <submittedName>
        <fullName evidence="2">Uncharacterized protein</fullName>
    </submittedName>
</protein>
<organism evidence="2 3">
    <name type="scientific">Aspergillus ochraceoroseus IBT 24754</name>
    <dbReference type="NCBI Taxonomy" id="1392256"/>
    <lineage>
        <taxon>Eukaryota</taxon>
        <taxon>Fungi</taxon>
        <taxon>Dikarya</taxon>
        <taxon>Ascomycota</taxon>
        <taxon>Pezizomycotina</taxon>
        <taxon>Eurotiomycetes</taxon>
        <taxon>Eurotiomycetidae</taxon>
        <taxon>Eurotiales</taxon>
        <taxon>Aspergillaceae</taxon>
        <taxon>Aspergillus</taxon>
        <taxon>Aspergillus subgen. Nidulantes</taxon>
    </lineage>
</organism>
<evidence type="ECO:0000256" key="1">
    <source>
        <dbReference type="SAM" id="MobiDB-lite"/>
    </source>
</evidence>
<reference evidence="2 3" key="1">
    <citation type="journal article" date="2018" name="Proc. Natl. Acad. Sci. U.S.A.">
        <title>Linking secondary metabolites to gene clusters through genome sequencing of six diverse Aspergillus species.</title>
        <authorList>
            <person name="Kaerboelling I."/>
            <person name="Vesth T.C."/>
            <person name="Frisvad J.C."/>
            <person name="Nybo J.L."/>
            <person name="Theobald S."/>
            <person name="Kuo A."/>
            <person name="Bowyer P."/>
            <person name="Matsuda Y."/>
            <person name="Mondo S."/>
            <person name="Lyhne E.K."/>
            <person name="Kogle M.E."/>
            <person name="Clum A."/>
            <person name="Lipzen A."/>
            <person name="Salamov A."/>
            <person name="Ngan C.Y."/>
            <person name="Daum C."/>
            <person name="Chiniquy J."/>
            <person name="Barry K."/>
            <person name="LaButti K."/>
            <person name="Haridas S."/>
            <person name="Simmons B.A."/>
            <person name="Magnuson J.K."/>
            <person name="Mortensen U.H."/>
            <person name="Larsen T.O."/>
            <person name="Grigoriev I.V."/>
            <person name="Baker S.E."/>
            <person name="Andersen M.R."/>
        </authorList>
    </citation>
    <scope>NUCLEOTIDE SEQUENCE [LARGE SCALE GENOMIC DNA]</scope>
    <source>
        <strain evidence="2 3">IBT 24754</strain>
    </source>
</reference>
<dbReference type="Proteomes" id="UP000244073">
    <property type="component" value="Unassembled WGS sequence"/>
</dbReference>
<dbReference type="GeneID" id="63809416"/>
<proteinExistence type="predicted"/>
<evidence type="ECO:0000313" key="2">
    <source>
        <dbReference type="EMBL" id="PTU23701.1"/>
    </source>
</evidence>
<dbReference type="AlphaFoldDB" id="A0A2T5M588"/>
<comment type="caution">
    <text evidence="2">The sequence shown here is derived from an EMBL/GenBank/DDBJ whole genome shotgun (WGS) entry which is preliminary data.</text>
</comment>
<gene>
    <name evidence="2" type="ORF">P175DRAFT_01879</name>
</gene>
<accession>A0A2T5M588</accession>
<feature type="compositionally biased region" description="Polar residues" evidence="1">
    <location>
        <begin position="65"/>
        <end position="77"/>
    </location>
</feature>
<dbReference type="EMBL" id="MSFN02000001">
    <property type="protein sequence ID" value="PTU23701.1"/>
    <property type="molecule type" value="Genomic_DNA"/>
</dbReference>
<evidence type="ECO:0000313" key="3">
    <source>
        <dbReference type="Proteomes" id="UP000244073"/>
    </source>
</evidence>
<sequence>MYSVQIPIYLEASAGYAAHPATWSYCCPSLPYHGCPPPPPLGPPLTYGGPGPDGFMNTDRGRNPMGTNLSSAPTRSSGMHAHPEHRLPATQPRSSPTGTLQFGAHAPIHIPTRSLATPYHTFHYIPIDHRRMLGSCPLCWRALRGRSQPQGEGHMNERFEGMAQDARWSGIRRHNNTAPGANALSANPSSRTLIEELREVIRCGLCSKKFHAVCINWYLRRGQWDMGPSRCPNCLNRCSRR</sequence>
<dbReference type="RefSeq" id="XP_040755093.1">
    <property type="nucleotide sequence ID" value="XM_040892534.1"/>
</dbReference>
<feature type="region of interest" description="Disordered" evidence="1">
    <location>
        <begin position="60"/>
        <end position="96"/>
    </location>
</feature>